<dbReference type="AlphaFoldDB" id="A0AAU9QWM3"/>
<dbReference type="Proteomes" id="UP001295462">
    <property type="component" value="Unassembled WGS sequence"/>
</dbReference>
<name>A0AAU9QWM3_9VIBR</name>
<evidence type="ECO:0000256" key="1">
    <source>
        <dbReference type="SAM" id="MobiDB-lite"/>
    </source>
</evidence>
<accession>A0AAU9QWM3</accession>
<evidence type="ECO:0000313" key="2">
    <source>
        <dbReference type="EMBL" id="CAH1602494.1"/>
    </source>
</evidence>
<dbReference type="EMBL" id="CAKMUD010000115">
    <property type="protein sequence ID" value="CAH1602494.1"/>
    <property type="molecule type" value="Genomic_DNA"/>
</dbReference>
<proteinExistence type="predicted"/>
<protein>
    <submittedName>
        <fullName evidence="2">Uncharacterized protein</fullName>
    </submittedName>
</protein>
<feature type="region of interest" description="Disordered" evidence="1">
    <location>
        <begin position="33"/>
        <end position="81"/>
    </location>
</feature>
<gene>
    <name evidence="2" type="ORF">THF1A12_590013</name>
</gene>
<organism evidence="2 3">
    <name type="scientific">Vibrio jasicida</name>
    <dbReference type="NCBI Taxonomy" id="766224"/>
    <lineage>
        <taxon>Bacteria</taxon>
        <taxon>Pseudomonadati</taxon>
        <taxon>Pseudomonadota</taxon>
        <taxon>Gammaproteobacteria</taxon>
        <taxon>Vibrionales</taxon>
        <taxon>Vibrionaceae</taxon>
        <taxon>Vibrio</taxon>
    </lineage>
</organism>
<reference evidence="2" key="1">
    <citation type="submission" date="2022-01" db="EMBL/GenBank/DDBJ databases">
        <authorList>
            <person name="Lagorce A."/>
        </authorList>
    </citation>
    <scope>NUCLEOTIDE SEQUENCE</scope>
    <source>
        <strain evidence="2">Th15_F1_A12</strain>
    </source>
</reference>
<sequence>MLLHHGLNAYPPFPHPKKAMARNVSNASVLRGNHQPRMLDPHHTKKGPSSVILRPQKGHQHGGLGPSRGNEGKKAKGTQHRQYDRVAWLTLAQKRYFASNAE</sequence>
<evidence type="ECO:0000313" key="3">
    <source>
        <dbReference type="Proteomes" id="UP001295462"/>
    </source>
</evidence>
<comment type="caution">
    <text evidence="2">The sequence shown here is derived from an EMBL/GenBank/DDBJ whole genome shotgun (WGS) entry which is preliminary data.</text>
</comment>